<feature type="domain" description="SCP2" evidence="1">
    <location>
        <begin position="17"/>
        <end position="97"/>
    </location>
</feature>
<organism evidence="2 3">
    <name type="scientific">Rubrivivax gelatinosus</name>
    <name type="common">Rhodocyclus gelatinosus</name>
    <name type="synonym">Rhodopseudomonas gelatinosa</name>
    <dbReference type="NCBI Taxonomy" id="28068"/>
    <lineage>
        <taxon>Bacteria</taxon>
        <taxon>Pseudomonadati</taxon>
        <taxon>Pseudomonadota</taxon>
        <taxon>Betaproteobacteria</taxon>
        <taxon>Burkholderiales</taxon>
        <taxon>Sphaerotilaceae</taxon>
        <taxon>Rubrivivax</taxon>
    </lineage>
</organism>
<dbReference type="InterPro" id="IPR036527">
    <property type="entry name" value="SCP2_sterol-bd_dom_sf"/>
</dbReference>
<dbReference type="GO" id="GO:0005829">
    <property type="term" value="C:cytosol"/>
    <property type="evidence" value="ECO:0007669"/>
    <property type="project" value="TreeGrafter"/>
</dbReference>
<evidence type="ECO:0000313" key="2">
    <source>
        <dbReference type="EMBL" id="TCP03995.1"/>
    </source>
</evidence>
<dbReference type="Pfam" id="PF02036">
    <property type="entry name" value="SCP2"/>
    <property type="match status" value="1"/>
</dbReference>
<sequence length="98" mass="10436">MDLQACTEELRRKVGESSGLNATLKFDCGADGVVVVDGRAVPNTVDNVDRETDCTVGITHDNLVAMIKGELQPATAFMTGKIKVSGDMSVALKLQRIV</sequence>
<dbReference type="GeneID" id="99684336"/>
<protein>
    <submittedName>
        <fullName evidence="2">Putative sterol carrier protein</fullName>
    </submittedName>
</protein>
<dbReference type="OrthoDB" id="9809312at2"/>
<dbReference type="SUPFAM" id="SSF55718">
    <property type="entry name" value="SCP-like"/>
    <property type="match status" value="1"/>
</dbReference>
<dbReference type="PANTHER" id="PTHR10094">
    <property type="entry name" value="STEROL CARRIER PROTEIN 2 SCP-2 FAMILY PROTEIN"/>
    <property type="match status" value="1"/>
</dbReference>
<evidence type="ECO:0000313" key="3">
    <source>
        <dbReference type="Proteomes" id="UP000295106"/>
    </source>
</evidence>
<proteinExistence type="predicted"/>
<dbReference type="EMBL" id="SLXD01000003">
    <property type="protein sequence ID" value="TCP03995.1"/>
    <property type="molecule type" value="Genomic_DNA"/>
</dbReference>
<dbReference type="Gene3D" id="3.30.1050.10">
    <property type="entry name" value="SCP2 sterol-binding domain"/>
    <property type="match status" value="1"/>
</dbReference>
<dbReference type="RefSeq" id="WP_132645479.1">
    <property type="nucleotide sequence ID" value="NZ_CP181386.1"/>
</dbReference>
<dbReference type="Proteomes" id="UP000295106">
    <property type="component" value="Unassembled WGS sequence"/>
</dbReference>
<gene>
    <name evidence="2" type="ORF">EV684_103243</name>
</gene>
<dbReference type="InterPro" id="IPR003033">
    <property type="entry name" value="SCP2_sterol-bd_dom"/>
</dbReference>
<accession>A0A4R2MFG8</accession>
<evidence type="ECO:0000259" key="1">
    <source>
        <dbReference type="Pfam" id="PF02036"/>
    </source>
</evidence>
<comment type="caution">
    <text evidence="2">The sequence shown here is derived from an EMBL/GenBank/DDBJ whole genome shotgun (WGS) entry which is preliminary data.</text>
</comment>
<dbReference type="PANTHER" id="PTHR10094:SF25">
    <property type="entry name" value="SCP2 STEROL-BINDING DOMAIN-CONTAINING PROTEIN 1"/>
    <property type="match status" value="1"/>
</dbReference>
<reference evidence="2 3" key="1">
    <citation type="submission" date="2019-03" db="EMBL/GenBank/DDBJ databases">
        <title>Genomic Encyclopedia of Type Strains, Phase IV (KMG-IV): sequencing the most valuable type-strain genomes for metagenomic binning, comparative biology and taxonomic classification.</title>
        <authorList>
            <person name="Goeker M."/>
        </authorList>
    </citation>
    <scope>NUCLEOTIDE SEQUENCE [LARGE SCALE GENOMIC DNA]</scope>
    <source>
        <strain evidence="2 3">DSM 1709</strain>
    </source>
</reference>
<name>A0A4R2MFG8_RUBGE</name>
<dbReference type="AlphaFoldDB" id="A0A4R2MFG8"/>